<proteinExistence type="predicted"/>
<reference evidence="3" key="1">
    <citation type="submission" date="2014-01" db="EMBL/GenBank/DDBJ databases">
        <title>The Genome Sequence of Anopheles farauti FAR1 (V2).</title>
        <authorList>
            <consortium name="The Broad Institute Genomics Platform"/>
            <person name="Neafsey D.E."/>
            <person name="Besansky N."/>
            <person name="Howell P."/>
            <person name="Walton C."/>
            <person name="Young S.K."/>
            <person name="Zeng Q."/>
            <person name="Gargeya S."/>
            <person name="Fitzgerald M."/>
            <person name="Haas B."/>
            <person name="Abouelleil A."/>
            <person name="Allen A.W."/>
            <person name="Alvarado L."/>
            <person name="Arachchi H.M."/>
            <person name="Berlin A.M."/>
            <person name="Chapman S.B."/>
            <person name="Gainer-Dewar J."/>
            <person name="Goldberg J."/>
            <person name="Griggs A."/>
            <person name="Gujja S."/>
            <person name="Hansen M."/>
            <person name="Howarth C."/>
            <person name="Imamovic A."/>
            <person name="Ireland A."/>
            <person name="Larimer J."/>
            <person name="McCowan C."/>
            <person name="Murphy C."/>
            <person name="Pearson M."/>
            <person name="Poon T.W."/>
            <person name="Priest M."/>
            <person name="Roberts A."/>
            <person name="Saif S."/>
            <person name="Shea T."/>
            <person name="Sisk P."/>
            <person name="Sykes S."/>
            <person name="Wortman J."/>
            <person name="Nusbaum C."/>
            <person name="Birren B."/>
        </authorList>
    </citation>
    <scope>NUCLEOTIDE SEQUENCE [LARGE SCALE GENOMIC DNA]</scope>
    <source>
        <strain evidence="3">FAR1</strain>
    </source>
</reference>
<protein>
    <submittedName>
        <fullName evidence="2">Uncharacterized protein</fullName>
    </submittedName>
</protein>
<evidence type="ECO:0000256" key="1">
    <source>
        <dbReference type="SAM" id="SignalP"/>
    </source>
</evidence>
<name>A0A182Q7A3_9DIPT</name>
<dbReference type="EnsemblMetazoa" id="AFAF004467-RA">
    <property type="protein sequence ID" value="AFAF004467-PA"/>
    <property type="gene ID" value="AFAF004467"/>
</dbReference>
<feature type="chain" id="PRO_5008132390" evidence="1">
    <location>
        <begin position="19"/>
        <end position="126"/>
    </location>
</feature>
<dbReference type="AlphaFoldDB" id="A0A182Q7A3"/>
<keyword evidence="3" id="KW-1185">Reference proteome</keyword>
<dbReference type="EMBL" id="AXCN02000792">
    <property type="status" value="NOT_ANNOTATED_CDS"/>
    <property type="molecule type" value="Genomic_DNA"/>
</dbReference>
<organism evidence="2 3">
    <name type="scientific">Anopheles farauti</name>
    <dbReference type="NCBI Taxonomy" id="69004"/>
    <lineage>
        <taxon>Eukaryota</taxon>
        <taxon>Metazoa</taxon>
        <taxon>Ecdysozoa</taxon>
        <taxon>Arthropoda</taxon>
        <taxon>Hexapoda</taxon>
        <taxon>Insecta</taxon>
        <taxon>Pterygota</taxon>
        <taxon>Neoptera</taxon>
        <taxon>Endopterygota</taxon>
        <taxon>Diptera</taxon>
        <taxon>Nematocera</taxon>
        <taxon>Culicoidea</taxon>
        <taxon>Culicidae</taxon>
        <taxon>Anophelinae</taxon>
        <taxon>Anopheles</taxon>
    </lineage>
</organism>
<dbReference type="Proteomes" id="UP000075886">
    <property type="component" value="Unassembled WGS sequence"/>
</dbReference>
<evidence type="ECO:0000313" key="3">
    <source>
        <dbReference type="Proteomes" id="UP000075886"/>
    </source>
</evidence>
<keyword evidence="1" id="KW-0732">Signal</keyword>
<reference evidence="2" key="2">
    <citation type="submission" date="2020-05" db="UniProtKB">
        <authorList>
            <consortium name="EnsemblMetazoa"/>
        </authorList>
    </citation>
    <scope>IDENTIFICATION</scope>
    <source>
        <strain evidence="2">FAR1</strain>
    </source>
</reference>
<accession>A0A182Q7A3</accession>
<dbReference type="VEuPathDB" id="VectorBase:AFAF004467"/>
<feature type="signal peptide" evidence="1">
    <location>
        <begin position="1"/>
        <end position="18"/>
    </location>
</feature>
<sequence length="126" mass="13238">MKVFIATIALALLVVAEASYLPYGGGFVSGYAPTAFPVTTSVAYPSYGLYGKSVLPVVSKYAYPSIYNSYPVVNKVVSYASPATVYGGAKVISYGAGYGYGTGYGYGAGYGYGLGYGKVFPSKYYY</sequence>
<evidence type="ECO:0000313" key="2">
    <source>
        <dbReference type="EnsemblMetazoa" id="AFAF004467-PA"/>
    </source>
</evidence>